<proteinExistence type="predicted"/>
<evidence type="ECO:0000256" key="2">
    <source>
        <dbReference type="ARBA" id="ARBA00004760"/>
    </source>
</evidence>
<feature type="transmembrane region" description="Helical" evidence="9">
    <location>
        <begin position="6"/>
        <end position="26"/>
    </location>
</feature>
<dbReference type="RefSeq" id="WP_380079439.1">
    <property type="nucleotide sequence ID" value="NZ_JBHRZF010000168.1"/>
</dbReference>
<dbReference type="SUPFAM" id="SSF53448">
    <property type="entry name" value="Nucleotide-diphospho-sugar transferases"/>
    <property type="match status" value="1"/>
</dbReference>
<evidence type="ECO:0000256" key="4">
    <source>
        <dbReference type="ARBA" id="ARBA00022676"/>
    </source>
</evidence>
<dbReference type="GO" id="GO:0016757">
    <property type="term" value="F:glycosyltransferase activity"/>
    <property type="evidence" value="ECO:0007669"/>
    <property type="project" value="UniProtKB-KW"/>
</dbReference>
<evidence type="ECO:0000256" key="9">
    <source>
        <dbReference type="SAM" id="Phobius"/>
    </source>
</evidence>
<evidence type="ECO:0000256" key="1">
    <source>
        <dbReference type="ARBA" id="ARBA00004141"/>
    </source>
</evidence>
<evidence type="ECO:0000256" key="8">
    <source>
        <dbReference type="ARBA" id="ARBA00023136"/>
    </source>
</evidence>
<name>A0ABV8A9J4_9DEIO</name>
<dbReference type="InterPro" id="IPR025993">
    <property type="entry name" value="Ceramide_glucosylTrfase"/>
</dbReference>
<protein>
    <submittedName>
        <fullName evidence="10">Glycosyltransferase</fullName>
        <ecNumber evidence="10">2.4.-.-</ecNumber>
    </submittedName>
</protein>
<evidence type="ECO:0000256" key="3">
    <source>
        <dbReference type="ARBA" id="ARBA00004991"/>
    </source>
</evidence>
<dbReference type="EMBL" id="JBHRZF010000168">
    <property type="protein sequence ID" value="MFC3861996.1"/>
    <property type="molecule type" value="Genomic_DNA"/>
</dbReference>
<comment type="pathway">
    <text evidence="3">Sphingolipid metabolism.</text>
</comment>
<keyword evidence="7 9" id="KW-1133">Transmembrane helix</keyword>
<reference evidence="11" key="1">
    <citation type="journal article" date="2019" name="Int. J. Syst. Evol. Microbiol.">
        <title>The Global Catalogue of Microorganisms (GCM) 10K type strain sequencing project: providing services to taxonomists for standard genome sequencing and annotation.</title>
        <authorList>
            <consortium name="The Broad Institute Genomics Platform"/>
            <consortium name="The Broad Institute Genome Sequencing Center for Infectious Disease"/>
            <person name="Wu L."/>
            <person name="Ma J."/>
        </authorList>
    </citation>
    <scope>NUCLEOTIDE SEQUENCE [LARGE SCALE GENOMIC DNA]</scope>
    <source>
        <strain evidence="11">CCTCC AB 2013263</strain>
    </source>
</reference>
<dbReference type="InterPro" id="IPR029044">
    <property type="entry name" value="Nucleotide-diphossugar_trans"/>
</dbReference>
<accession>A0ABV8A9J4</accession>
<dbReference type="EC" id="2.4.-.-" evidence="10"/>
<dbReference type="PANTHER" id="PTHR43646:SF3">
    <property type="entry name" value="SLR1566 PROTEIN"/>
    <property type="match status" value="1"/>
</dbReference>
<keyword evidence="11" id="KW-1185">Reference proteome</keyword>
<organism evidence="10 11">
    <name type="scientific">Deinococcus antarcticus</name>
    <dbReference type="NCBI Taxonomy" id="1298767"/>
    <lineage>
        <taxon>Bacteria</taxon>
        <taxon>Thermotogati</taxon>
        <taxon>Deinococcota</taxon>
        <taxon>Deinococci</taxon>
        <taxon>Deinococcales</taxon>
        <taxon>Deinococcaceae</taxon>
        <taxon>Deinococcus</taxon>
    </lineage>
</organism>
<gene>
    <name evidence="10" type="ORF">ACFOPQ_14600</name>
</gene>
<keyword evidence="6 9" id="KW-0812">Transmembrane</keyword>
<evidence type="ECO:0000313" key="11">
    <source>
        <dbReference type="Proteomes" id="UP001595748"/>
    </source>
</evidence>
<dbReference type="Gene3D" id="3.90.550.10">
    <property type="entry name" value="Spore Coat Polysaccharide Biosynthesis Protein SpsA, Chain A"/>
    <property type="match status" value="1"/>
</dbReference>
<evidence type="ECO:0000256" key="6">
    <source>
        <dbReference type="ARBA" id="ARBA00022692"/>
    </source>
</evidence>
<comment type="subcellular location">
    <subcellularLocation>
        <location evidence="1">Membrane</location>
        <topology evidence="1">Multi-pass membrane protein</topology>
    </subcellularLocation>
</comment>
<evidence type="ECO:0000313" key="10">
    <source>
        <dbReference type="EMBL" id="MFC3861996.1"/>
    </source>
</evidence>
<evidence type="ECO:0000256" key="5">
    <source>
        <dbReference type="ARBA" id="ARBA00022679"/>
    </source>
</evidence>
<keyword evidence="5 10" id="KW-0808">Transferase</keyword>
<evidence type="ECO:0000256" key="7">
    <source>
        <dbReference type="ARBA" id="ARBA00022989"/>
    </source>
</evidence>
<keyword evidence="4 10" id="KW-0328">Glycosyltransferase</keyword>
<dbReference type="Proteomes" id="UP001595748">
    <property type="component" value="Unassembled WGS sequence"/>
</dbReference>
<dbReference type="PANTHER" id="PTHR43646">
    <property type="entry name" value="GLYCOSYLTRANSFERASE"/>
    <property type="match status" value="1"/>
</dbReference>
<keyword evidence="8 9" id="KW-0472">Membrane</keyword>
<sequence length="356" mass="38292">MKLLNRVAAVVLGAKLVTLAVNLVTFPRLKPGGRVKAARVSLLIPARNEEGNLARNLPALMRQGASEVMVLDDQSSDATAAVARAAGAAVLAGTPLPAGWRGKNWACHQLARAARGDVLVFTDADVQWSPGALDAVVTQLQDTGAGLVSVFPRQRNESMGERLLTPLVDNVLLSLFPAPLLRVPSAAASAANGQVMVFRREAYQQSGGHAGVRGELLEDVQLGRKVKGSGERLALALGADLIGVRMYGSYPQSVVGFAKSLPGFHGNSRAVMLASWALYFITYTLPLFHRHGRPLLVAALLEGLLVRRITGRTKPADLLELLLTPFLPLLALPVFQRASRKEVEWKGRKYAQDRRL</sequence>
<comment type="caution">
    <text evidence="10">The sequence shown here is derived from an EMBL/GenBank/DDBJ whole genome shotgun (WGS) entry which is preliminary data.</text>
</comment>
<comment type="pathway">
    <text evidence="2">Lipid metabolism; sphingolipid metabolism.</text>
</comment>
<dbReference type="Pfam" id="PF13506">
    <property type="entry name" value="Glyco_transf_21"/>
    <property type="match status" value="1"/>
</dbReference>